<protein>
    <submittedName>
        <fullName evidence="1">DNA metabolism protein</fullName>
    </submittedName>
</protein>
<dbReference type="PANTHER" id="PTHR33872">
    <property type="entry name" value="DNA POLYMERASE EPSILON CATALYTIC SUBUNIT A"/>
    <property type="match status" value="1"/>
</dbReference>
<proteinExistence type="predicted"/>
<dbReference type="AlphaFoldDB" id="A0AAV3PD83"/>
<dbReference type="EMBL" id="BAABME010001437">
    <property type="protein sequence ID" value="GAA0149609.1"/>
    <property type="molecule type" value="Genomic_DNA"/>
</dbReference>
<dbReference type="PANTHER" id="PTHR33872:SF7">
    <property type="entry name" value="OSJNBA0084K11.10-LIKE PROTEIN"/>
    <property type="match status" value="1"/>
</dbReference>
<sequence length="157" mass="18420">MKRVAYDMKCDNCMGLPPSPPPLPSLRKPVITDSVTRREIAKYWKLKRMVEEDHFSFAIKAAARLKARTLSENDYKLFEESLSDEDDDQTQKEWENIDPNTKDLIRLGIKNWWTKSKYAYLNQPDIKFTDGPKRRRSSSYIAQLYVCSATGEYIWCI</sequence>
<reference evidence="1 2" key="1">
    <citation type="submission" date="2024-01" db="EMBL/GenBank/DDBJ databases">
        <title>The complete chloroplast genome sequence of Lithospermum erythrorhizon: insights into the phylogenetic relationship among Boraginaceae species and the maternal lineages of purple gromwells.</title>
        <authorList>
            <person name="Okada T."/>
            <person name="Watanabe K."/>
        </authorList>
    </citation>
    <scope>NUCLEOTIDE SEQUENCE [LARGE SCALE GENOMIC DNA]</scope>
</reference>
<evidence type="ECO:0000313" key="1">
    <source>
        <dbReference type="EMBL" id="GAA0149609.1"/>
    </source>
</evidence>
<gene>
    <name evidence="1" type="ORF">LIER_08746</name>
</gene>
<accession>A0AAV3PD83</accession>
<name>A0AAV3PD83_LITER</name>
<comment type="caution">
    <text evidence="1">The sequence shown here is derived from an EMBL/GenBank/DDBJ whole genome shotgun (WGS) entry which is preliminary data.</text>
</comment>
<keyword evidence="2" id="KW-1185">Reference proteome</keyword>
<evidence type="ECO:0000313" key="2">
    <source>
        <dbReference type="Proteomes" id="UP001454036"/>
    </source>
</evidence>
<dbReference type="Proteomes" id="UP001454036">
    <property type="component" value="Unassembled WGS sequence"/>
</dbReference>
<organism evidence="1 2">
    <name type="scientific">Lithospermum erythrorhizon</name>
    <name type="common">Purple gromwell</name>
    <name type="synonym">Lithospermum officinale var. erythrorhizon</name>
    <dbReference type="NCBI Taxonomy" id="34254"/>
    <lineage>
        <taxon>Eukaryota</taxon>
        <taxon>Viridiplantae</taxon>
        <taxon>Streptophyta</taxon>
        <taxon>Embryophyta</taxon>
        <taxon>Tracheophyta</taxon>
        <taxon>Spermatophyta</taxon>
        <taxon>Magnoliopsida</taxon>
        <taxon>eudicotyledons</taxon>
        <taxon>Gunneridae</taxon>
        <taxon>Pentapetalae</taxon>
        <taxon>asterids</taxon>
        <taxon>lamiids</taxon>
        <taxon>Boraginales</taxon>
        <taxon>Boraginaceae</taxon>
        <taxon>Boraginoideae</taxon>
        <taxon>Lithospermeae</taxon>
        <taxon>Lithospermum</taxon>
    </lineage>
</organism>